<dbReference type="GO" id="GO:0038023">
    <property type="term" value="F:signaling receptor activity"/>
    <property type="evidence" value="ECO:0007669"/>
    <property type="project" value="TreeGrafter"/>
</dbReference>
<dbReference type="PANTHER" id="PTHR10517">
    <property type="entry name" value="FOLATE RECEPTOR"/>
    <property type="match status" value="1"/>
</dbReference>
<comment type="caution">
    <text evidence="5">The sequence shown here is derived from an EMBL/GenBank/DDBJ whole genome shotgun (WGS) entry which is preliminary data.</text>
</comment>
<comment type="similarity">
    <text evidence="1">Belongs to the folate receptor family.</text>
</comment>
<organism evidence="5 6">
    <name type="scientific">Desmophyllum pertusum</name>
    <dbReference type="NCBI Taxonomy" id="174260"/>
    <lineage>
        <taxon>Eukaryota</taxon>
        <taxon>Metazoa</taxon>
        <taxon>Cnidaria</taxon>
        <taxon>Anthozoa</taxon>
        <taxon>Hexacorallia</taxon>
        <taxon>Scleractinia</taxon>
        <taxon>Caryophylliina</taxon>
        <taxon>Caryophylliidae</taxon>
        <taxon>Desmophyllum</taxon>
    </lineage>
</organism>
<dbReference type="PANTHER" id="PTHR10517:SF14">
    <property type="entry name" value="FOLATE RECEPTOR 1-RELATED"/>
    <property type="match status" value="1"/>
</dbReference>
<dbReference type="OrthoDB" id="567542at2759"/>
<accession>A0A9W9YZU7</accession>
<name>A0A9W9YZU7_9CNID</name>
<sequence length="246" mass="28521">MIGGAERIQETSVFRVLHFTICNQRCVFARALLNMASKVETFSALLALFCVLASSLAVTEKEIDSFLNVCIDSKHHKSKPGPEGDVFNKTFHCTPWKGHACCKANTTFSIKDDGAVSLYKMHWNQCNRTMSSKCRRYFEMDTCLYECSPYMKPWITTDPHSKKTRKERFQNVPMCSKDCDAWFDDCKDDYTCSDNWGNYKTWNWTSGMCKMECKTFKEYFGGPENFCNKIFNYSWKYTEGKLVKIA</sequence>
<dbReference type="EMBL" id="MU826842">
    <property type="protein sequence ID" value="KAJ7371749.1"/>
    <property type="molecule type" value="Genomic_DNA"/>
</dbReference>
<evidence type="ECO:0000256" key="3">
    <source>
        <dbReference type="ARBA" id="ARBA00023157"/>
    </source>
</evidence>
<protein>
    <submittedName>
        <fullName evidence="5">Folate receptor</fullName>
    </submittedName>
</protein>
<dbReference type="Proteomes" id="UP001163046">
    <property type="component" value="Unassembled WGS sequence"/>
</dbReference>
<gene>
    <name evidence="5" type="primary">FOLR1_1</name>
    <name evidence="5" type="ORF">OS493_023087</name>
</gene>
<dbReference type="InterPro" id="IPR018143">
    <property type="entry name" value="Folate_rcpt-like"/>
</dbReference>
<reference evidence="5" key="1">
    <citation type="submission" date="2023-01" db="EMBL/GenBank/DDBJ databases">
        <title>Genome assembly of the deep-sea coral Lophelia pertusa.</title>
        <authorList>
            <person name="Herrera S."/>
            <person name="Cordes E."/>
        </authorList>
    </citation>
    <scope>NUCLEOTIDE SEQUENCE</scope>
    <source>
        <strain evidence="5">USNM1676648</strain>
        <tissue evidence="5">Polyp</tissue>
    </source>
</reference>
<proteinExistence type="inferred from homology"/>
<evidence type="ECO:0000313" key="6">
    <source>
        <dbReference type="Proteomes" id="UP001163046"/>
    </source>
</evidence>
<dbReference type="InterPro" id="IPR004269">
    <property type="entry name" value="Folate_rcpt"/>
</dbReference>
<keyword evidence="5" id="KW-0675">Receptor</keyword>
<keyword evidence="3" id="KW-1015">Disulfide bond</keyword>
<keyword evidence="2" id="KW-0732">Signal</keyword>
<evidence type="ECO:0000313" key="5">
    <source>
        <dbReference type="EMBL" id="KAJ7371749.1"/>
    </source>
</evidence>
<dbReference type="GO" id="GO:0009897">
    <property type="term" value="C:external side of plasma membrane"/>
    <property type="evidence" value="ECO:0007669"/>
    <property type="project" value="TreeGrafter"/>
</dbReference>
<keyword evidence="6" id="KW-1185">Reference proteome</keyword>
<dbReference type="AlphaFoldDB" id="A0A9W9YZU7"/>
<feature type="domain" description="Folate receptor-like" evidence="4">
    <location>
        <begin position="69"/>
        <end position="238"/>
    </location>
</feature>
<evidence type="ECO:0000256" key="1">
    <source>
        <dbReference type="ARBA" id="ARBA00007932"/>
    </source>
</evidence>
<evidence type="ECO:0000259" key="4">
    <source>
        <dbReference type="Pfam" id="PF03024"/>
    </source>
</evidence>
<dbReference type="Pfam" id="PF03024">
    <property type="entry name" value="Folate_rec"/>
    <property type="match status" value="1"/>
</dbReference>
<evidence type="ECO:0000256" key="2">
    <source>
        <dbReference type="ARBA" id="ARBA00022729"/>
    </source>
</evidence>